<keyword evidence="4 8" id="KW-1133">Transmembrane helix</keyword>
<evidence type="ECO:0000313" key="13">
    <source>
        <dbReference type="Proteomes" id="UP001595692"/>
    </source>
</evidence>
<dbReference type="Pfam" id="PF03471">
    <property type="entry name" value="CorC_HlyC"/>
    <property type="match status" value="1"/>
</dbReference>
<keyword evidence="5 7" id="KW-0129">CBS domain</keyword>
<evidence type="ECO:0000259" key="11">
    <source>
        <dbReference type="PROSITE" id="PS51846"/>
    </source>
</evidence>
<evidence type="ECO:0000256" key="8">
    <source>
        <dbReference type="PROSITE-ProRule" id="PRU01193"/>
    </source>
</evidence>
<dbReference type="InterPro" id="IPR016169">
    <property type="entry name" value="FAD-bd_PCMH_sub2"/>
</dbReference>
<evidence type="ECO:0000259" key="10">
    <source>
        <dbReference type="PROSITE" id="PS51371"/>
    </source>
</evidence>
<evidence type="ECO:0000256" key="5">
    <source>
        <dbReference type="ARBA" id="ARBA00023122"/>
    </source>
</evidence>
<feature type="domain" description="CBS" evidence="10">
    <location>
        <begin position="215"/>
        <end position="274"/>
    </location>
</feature>
<feature type="transmembrane region" description="Helical" evidence="9">
    <location>
        <begin position="140"/>
        <end position="161"/>
    </location>
</feature>
<organism evidence="12 13">
    <name type="scientific">Pseudaeromonas sharmana</name>
    <dbReference type="NCBI Taxonomy" id="328412"/>
    <lineage>
        <taxon>Bacteria</taxon>
        <taxon>Pseudomonadati</taxon>
        <taxon>Pseudomonadota</taxon>
        <taxon>Gammaproteobacteria</taxon>
        <taxon>Aeromonadales</taxon>
        <taxon>Aeromonadaceae</taxon>
        <taxon>Pseudaeromonas</taxon>
    </lineage>
</organism>
<evidence type="ECO:0000256" key="4">
    <source>
        <dbReference type="ARBA" id="ARBA00022989"/>
    </source>
</evidence>
<comment type="subcellular location">
    <subcellularLocation>
        <location evidence="1">Membrane</location>
        <topology evidence="1">Multi-pass membrane protein</topology>
    </subcellularLocation>
</comment>
<dbReference type="CDD" id="cd04590">
    <property type="entry name" value="CBS_pair_CorC_HlyC_assoc"/>
    <property type="match status" value="1"/>
</dbReference>
<feature type="domain" description="CBS" evidence="10">
    <location>
        <begin position="276"/>
        <end position="338"/>
    </location>
</feature>
<dbReference type="InterPro" id="IPR046342">
    <property type="entry name" value="CBS_dom_sf"/>
</dbReference>
<dbReference type="PROSITE" id="PS51846">
    <property type="entry name" value="CNNM"/>
    <property type="match status" value="1"/>
</dbReference>
<protein>
    <submittedName>
        <fullName evidence="12">Hemolysin family protein</fullName>
    </submittedName>
</protein>
<dbReference type="InterPro" id="IPR005170">
    <property type="entry name" value="Transptr-assoc_dom"/>
</dbReference>
<feature type="transmembrane region" description="Helical" evidence="9">
    <location>
        <begin position="94"/>
        <end position="119"/>
    </location>
</feature>
<feature type="domain" description="CNNM transmembrane" evidence="11">
    <location>
        <begin position="1"/>
        <end position="196"/>
    </location>
</feature>
<dbReference type="SUPFAM" id="SSF54631">
    <property type="entry name" value="CBS-domain pair"/>
    <property type="match status" value="1"/>
</dbReference>
<gene>
    <name evidence="12" type="ORF">ACFOSS_11840</name>
</gene>
<sequence length="431" mass="47348">MEYLILFGLVLLNGVFAMSEIALVTARKGRLAKLAADGDQGAQVALQLAEDPTRFLSAIQIGITSIGLLNGIVGESVLAKPLAEWLTTLGLPAATAGITATALVVVVVTYVSIVVGELVPKRIGQLSPETIARLVARPMHLLALVTRPFVLLLSLSTHGLIRVLGIRTAQQANYAEEEIHALLEEGSESGSIEQQQHDMVRNVFRLDDRQLGSLMIPRSEVVYLDVQATTAENLQRLIECEHSRVPVCEGSLERVIGVMHARQALGALVRGETIDFRHNLQPCLYVPETLTGLELLQQFRGNQMQMAFVIDEYGEIEGLVTLQDVLEAVTGEFTPHDAADASALQREDGSWLLDGAIPIPELKDCLQLRQTPEEDKGRYHTLSGMLLLLFGRIPRTGDSVDWQQWRFEIIDMDDKRIDKVLASLKADIDSP</sequence>
<dbReference type="InterPro" id="IPR002550">
    <property type="entry name" value="CNNM"/>
</dbReference>
<evidence type="ECO:0000256" key="2">
    <source>
        <dbReference type="ARBA" id="ARBA00022692"/>
    </source>
</evidence>
<dbReference type="PROSITE" id="PS51371">
    <property type="entry name" value="CBS"/>
    <property type="match status" value="2"/>
</dbReference>
<keyword evidence="13" id="KW-1185">Reference proteome</keyword>
<dbReference type="SUPFAM" id="SSF56176">
    <property type="entry name" value="FAD-binding/transporter-associated domain-like"/>
    <property type="match status" value="1"/>
</dbReference>
<accession>A0ABV8CQ80</accession>
<keyword evidence="3" id="KW-0677">Repeat</keyword>
<dbReference type="Pfam" id="PF01595">
    <property type="entry name" value="CNNM"/>
    <property type="match status" value="1"/>
</dbReference>
<dbReference type="Proteomes" id="UP001595692">
    <property type="component" value="Unassembled WGS sequence"/>
</dbReference>
<evidence type="ECO:0000256" key="6">
    <source>
        <dbReference type="ARBA" id="ARBA00023136"/>
    </source>
</evidence>
<evidence type="ECO:0000256" key="7">
    <source>
        <dbReference type="PROSITE-ProRule" id="PRU00703"/>
    </source>
</evidence>
<keyword evidence="2 8" id="KW-0812">Transmembrane</keyword>
<dbReference type="Pfam" id="PF00571">
    <property type="entry name" value="CBS"/>
    <property type="match status" value="1"/>
</dbReference>
<evidence type="ECO:0000313" key="12">
    <source>
        <dbReference type="EMBL" id="MFC3914158.1"/>
    </source>
</evidence>
<evidence type="ECO:0000256" key="1">
    <source>
        <dbReference type="ARBA" id="ARBA00004141"/>
    </source>
</evidence>
<dbReference type="PANTHER" id="PTHR22777:SF17">
    <property type="entry name" value="UPF0053 PROTEIN SLL0260"/>
    <property type="match status" value="1"/>
</dbReference>
<proteinExistence type="predicted"/>
<dbReference type="InterPro" id="IPR000644">
    <property type="entry name" value="CBS_dom"/>
</dbReference>
<evidence type="ECO:0000256" key="9">
    <source>
        <dbReference type="SAM" id="Phobius"/>
    </source>
</evidence>
<dbReference type="InterPro" id="IPR036318">
    <property type="entry name" value="FAD-bd_PCMH-like_sf"/>
</dbReference>
<keyword evidence="6 8" id="KW-0472">Membrane</keyword>
<name>A0ABV8CQ80_9GAMM</name>
<dbReference type="Gene3D" id="3.30.465.10">
    <property type="match status" value="1"/>
</dbReference>
<dbReference type="EMBL" id="JBHSAF010000014">
    <property type="protein sequence ID" value="MFC3914158.1"/>
    <property type="molecule type" value="Genomic_DNA"/>
</dbReference>
<dbReference type="Gene3D" id="3.10.580.10">
    <property type="entry name" value="CBS-domain"/>
    <property type="match status" value="1"/>
</dbReference>
<dbReference type="PANTHER" id="PTHR22777">
    <property type="entry name" value="HEMOLYSIN-RELATED"/>
    <property type="match status" value="1"/>
</dbReference>
<reference evidence="13" key="1">
    <citation type="journal article" date="2019" name="Int. J. Syst. Evol. Microbiol.">
        <title>The Global Catalogue of Microorganisms (GCM) 10K type strain sequencing project: providing services to taxonomists for standard genome sequencing and annotation.</title>
        <authorList>
            <consortium name="The Broad Institute Genomics Platform"/>
            <consortium name="The Broad Institute Genome Sequencing Center for Infectious Disease"/>
            <person name="Wu L."/>
            <person name="Ma J."/>
        </authorList>
    </citation>
    <scope>NUCLEOTIDE SEQUENCE [LARGE SCALE GENOMIC DNA]</scope>
    <source>
        <strain evidence="13">CCUG 54939</strain>
    </source>
</reference>
<dbReference type="RefSeq" id="WP_377152745.1">
    <property type="nucleotide sequence ID" value="NZ_JBHSAF010000014.1"/>
</dbReference>
<dbReference type="SMART" id="SM01091">
    <property type="entry name" value="CorC_HlyC"/>
    <property type="match status" value="1"/>
</dbReference>
<comment type="caution">
    <text evidence="12">The sequence shown here is derived from an EMBL/GenBank/DDBJ whole genome shotgun (WGS) entry which is preliminary data.</text>
</comment>
<evidence type="ECO:0000256" key="3">
    <source>
        <dbReference type="ARBA" id="ARBA00022737"/>
    </source>
</evidence>
<dbReference type="InterPro" id="IPR044751">
    <property type="entry name" value="Ion_transp-like_CBS"/>
</dbReference>